<dbReference type="PROSITE" id="PS50072">
    <property type="entry name" value="CSA_PPIASE_2"/>
    <property type="match status" value="1"/>
</dbReference>
<dbReference type="InterPro" id="IPR044666">
    <property type="entry name" value="Cyclophilin_A-like"/>
</dbReference>
<dbReference type="EMBL" id="MGEF01000025">
    <property type="protein sequence ID" value="OGL78715.1"/>
    <property type="molecule type" value="Genomic_DNA"/>
</dbReference>
<comment type="similarity">
    <text evidence="2 5">Belongs to the cyclophilin-type PPIase family.</text>
</comment>
<evidence type="ECO:0000256" key="5">
    <source>
        <dbReference type="RuleBase" id="RU363019"/>
    </source>
</evidence>
<sequence>MNTLSAESVQAVFKTSMGDIVLVFYPADAPKTVDNFLKLSRQGFYNGTKFHRVIKDFMIQGGDPFSKDDAQKARWGTGGPGYTFEDEINARKIVRGSLAMANAGADTNGSQFFIVTADATPWLDGKHTNFGSVVGGMDVVSAIEGVATGESDRPVKDVVIEEVVIEYSN</sequence>
<dbReference type="Pfam" id="PF00160">
    <property type="entry name" value="Pro_isomerase"/>
    <property type="match status" value="1"/>
</dbReference>
<evidence type="ECO:0000259" key="6">
    <source>
        <dbReference type="PROSITE" id="PS50072"/>
    </source>
</evidence>
<dbReference type="Proteomes" id="UP000176604">
    <property type="component" value="Unassembled WGS sequence"/>
</dbReference>
<comment type="caution">
    <text evidence="7">The sequence shown here is derived from an EMBL/GenBank/DDBJ whole genome shotgun (WGS) entry which is preliminary data.</text>
</comment>
<dbReference type="SUPFAM" id="SSF50891">
    <property type="entry name" value="Cyclophilin-like"/>
    <property type="match status" value="1"/>
</dbReference>
<keyword evidence="3 5" id="KW-0697">Rotamase</keyword>
<dbReference type="STRING" id="1802397.A3J43_02155"/>
<comment type="function">
    <text evidence="1 5">PPIases accelerate the folding of proteins. It catalyzes the cis-trans isomerization of proline imidic peptide bonds in oligopeptides.</text>
</comment>
<comment type="catalytic activity">
    <reaction evidence="5">
        <text>[protein]-peptidylproline (omega=180) = [protein]-peptidylproline (omega=0)</text>
        <dbReference type="Rhea" id="RHEA:16237"/>
        <dbReference type="Rhea" id="RHEA-COMP:10747"/>
        <dbReference type="Rhea" id="RHEA-COMP:10748"/>
        <dbReference type="ChEBI" id="CHEBI:83833"/>
        <dbReference type="ChEBI" id="CHEBI:83834"/>
        <dbReference type="EC" id="5.2.1.8"/>
    </reaction>
</comment>
<organism evidence="7 8">
    <name type="scientific">Candidatus Uhrbacteria bacterium RIFCSPHIGHO2_12_FULL_54_23</name>
    <dbReference type="NCBI Taxonomy" id="1802397"/>
    <lineage>
        <taxon>Bacteria</taxon>
        <taxon>Candidatus Uhriibacteriota</taxon>
    </lineage>
</organism>
<dbReference type="EC" id="5.2.1.8" evidence="5"/>
<accession>A0A1F7UKE4</accession>
<protein>
    <recommendedName>
        <fullName evidence="5">Peptidyl-prolyl cis-trans isomerase</fullName>
        <shortName evidence="5">PPIase</shortName>
        <ecNumber evidence="5">5.2.1.8</ecNumber>
    </recommendedName>
</protein>
<dbReference type="GO" id="GO:0006457">
    <property type="term" value="P:protein folding"/>
    <property type="evidence" value="ECO:0007669"/>
    <property type="project" value="InterPro"/>
</dbReference>
<dbReference type="PANTHER" id="PTHR45625">
    <property type="entry name" value="PEPTIDYL-PROLYL CIS-TRANS ISOMERASE-RELATED"/>
    <property type="match status" value="1"/>
</dbReference>
<dbReference type="PROSITE" id="PS00170">
    <property type="entry name" value="CSA_PPIASE_1"/>
    <property type="match status" value="1"/>
</dbReference>
<dbReference type="CDD" id="cd00317">
    <property type="entry name" value="cyclophilin"/>
    <property type="match status" value="1"/>
</dbReference>
<dbReference type="InterPro" id="IPR020892">
    <property type="entry name" value="Cyclophilin-type_PPIase_CS"/>
</dbReference>
<evidence type="ECO:0000313" key="7">
    <source>
        <dbReference type="EMBL" id="OGL78715.1"/>
    </source>
</evidence>
<reference evidence="7 8" key="1">
    <citation type="journal article" date="2016" name="Nat. Commun.">
        <title>Thousands of microbial genomes shed light on interconnected biogeochemical processes in an aquifer system.</title>
        <authorList>
            <person name="Anantharaman K."/>
            <person name="Brown C.T."/>
            <person name="Hug L.A."/>
            <person name="Sharon I."/>
            <person name="Castelle C.J."/>
            <person name="Probst A.J."/>
            <person name="Thomas B.C."/>
            <person name="Singh A."/>
            <person name="Wilkins M.J."/>
            <person name="Karaoz U."/>
            <person name="Brodie E.L."/>
            <person name="Williams K.H."/>
            <person name="Hubbard S.S."/>
            <person name="Banfield J.F."/>
        </authorList>
    </citation>
    <scope>NUCLEOTIDE SEQUENCE [LARGE SCALE GENOMIC DNA]</scope>
</reference>
<evidence type="ECO:0000256" key="3">
    <source>
        <dbReference type="ARBA" id="ARBA00023110"/>
    </source>
</evidence>
<evidence type="ECO:0000256" key="1">
    <source>
        <dbReference type="ARBA" id="ARBA00002388"/>
    </source>
</evidence>
<keyword evidence="4 5" id="KW-0413">Isomerase</keyword>
<name>A0A1F7UKE4_9BACT</name>
<feature type="domain" description="PPIase cyclophilin-type" evidence="6">
    <location>
        <begin position="11"/>
        <end position="165"/>
    </location>
</feature>
<dbReference type="InterPro" id="IPR029000">
    <property type="entry name" value="Cyclophilin-like_dom_sf"/>
</dbReference>
<dbReference type="AlphaFoldDB" id="A0A1F7UKE4"/>
<evidence type="ECO:0000256" key="2">
    <source>
        <dbReference type="ARBA" id="ARBA00007365"/>
    </source>
</evidence>
<dbReference type="PRINTS" id="PR00153">
    <property type="entry name" value="CSAPPISMRASE"/>
</dbReference>
<gene>
    <name evidence="7" type="ORF">A3J43_02155</name>
</gene>
<dbReference type="Gene3D" id="2.40.100.10">
    <property type="entry name" value="Cyclophilin-like"/>
    <property type="match status" value="1"/>
</dbReference>
<evidence type="ECO:0000313" key="8">
    <source>
        <dbReference type="Proteomes" id="UP000176604"/>
    </source>
</evidence>
<proteinExistence type="inferred from homology"/>
<dbReference type="PIRSF" id="PIRSF001467">
    <property type="entry name" value="Peptidylpro_ismrse"/>
    <property type="match status" value="1"/>
</dbReference>
<dbReference type="InterPro" id="IPR002130">
    <property type="entry name" value="Cyclophilin-type_PPIase_dom"/>
</dbReference>
<dbReference type="GO" id="GO:0003755">
    <property type="term" value="F:peptidyl-prolyl cis-trans isomerase activity"/>
    <property type="evidence" value="ECO:0007669"/>
    <property type="project" value="UniProtKB-UniRule"/>
</dbReference>
<evidence type="ECO:0000256" key="4">
    <source>
        <dbReference type="ARBA" id="ARBA00023235"/>
    </source>
</evidence>
<dbReference type="PANTHER" id="PTHR45625:SF4">
    <property type="entry name" value="PEPTIDYLPROLYL ISOMERASE DOMAIN AND WD REPEAT-CONTAINING PROTEIN 1"/>
    <property type="match status" value="1"/>
</dbReference>
<dbReference type="InterPro" id="IPR024936">
    <property type="entry name" value="Cyclophilin-type_PPIase"/>
</dbReference>